<evidence type="ECO:0000256" key="42">
    <source>
        <dbReference type="SAM" id="Phobius"/>
    </source>
</evidence>
<protein>
    <recommendedName>
        <fullName evidence="31">ATP-binding cassette sub-family B member 6</fullName>
        <ecNumber evidence="30">7.6.2.5</ecNumber>
    </recommendedName>
    <alternativeName>
        <fullName evidence="32">ABC-type heme transporter ABCB6</fullName>
    </alternativeName>
</protein>
<evidence type="ECO:0000256" key="22">
    <source>
        <dbReference type="ARBA" id="ARBA00022989"/>
    </source>
</evidence>
<dbReference type="Gene3D" id="1.20.1560.10">
    <property type="entry name" value="ABC transporter type 1, transmembrane domain"/>
    <property type="match status" value="1"/>
</dbReference>
<evidence type="ECO:0000256" key="40">
    <source>
        <dbReference type="ARBA" id="ARBA00049398"/>
    </source>
</evidence>
<organism evidence="45 46">
    <name type="scientific">Holothuria leucospilota</name>
    <name type="common">Black long sea cucumber</name>
    <name type="synonym">Mertensiothuria leucospilota</name>
    <dbReference type="NCBI Taxonomy" id="206669"/>
    <lineage>
        <taxon>Eukaryota</taxon>
        <taxon>Metazoa</taxon>
        <taxon>Echinodermata</taxon>
        <taxon>Eleutherozoa</taxon>
        <taxon>Echinozoa</taxon>
        <taxon>Holothuroidea</taxon>
        <taxon>Aspidochirotacea</taxon>
        <taxon>Aspidochirotida</taxon>
        <taxon>Holothuriidae</taxon>
        <taxon>Holothuria</taxon>
    </lineage>
</organism>
<keyword evidence="22 42" id="KW-1133">Transmembrane helix</keyword>
<evidence type="ECO:0000256" key="11">
    <source>
        <dbReference type="ARBA" id="ARBA00011738"/>
    </source>
</evidence>
<dbReference type="EMBL" id="JAIZAY010000018">
    <property type="protein sequence ID" value="KAJ8024925.1"/>
    <property type="molecule type" value="Genomic_DNA"/>
</dbReference>
<keyword evidence="27" id="KW-0458">Lysosome</keyword>
<evidence type="ECO:0000313" key="46">
    <source>
        <dbReference type="Proteomes" id="UP001152320"/>
    </source>
</evidence>
<dbReference type="EC" id="7.6.2.5" evidence="30"/>
<comment type="catalytic activity">
    <reaction evidence="40">
        <text>coproporphyrin I(in) + ATP + H2O = coproporphyrin I(out) + ADP + phosphate + H(+)</text>
        <dbReference type="Rhea" id="RHEA:66768"/>
        <dbReference type="ChEBI" id="CHEBI:15377"/>
        <dbReference type="ChEBI" id="CHEBI:15378"/>
        <dbReference type="ChEBI" id="CHEBI:30616"/>
        <dbReference type="ChEBI" id="CHEBI:43474"/>
        <dbReference type="ChEBI" id="CHEBI:167478"/>
        <dbReference type="ChEBI" id="CHEBI:456216"/>
    </reaction>
    <physiologicalReaction direction="left-to-right" evidence="40">
        <dbReference type="Rhea" id="RHEA:66769"/>
    </physiologicalReaction>
</comment>
<feature type="transmembrane region" description="Helical" evidence="42">
    <location>
        <begin position="268"/>
        <end position="288"/>
    </location>
</feature>
<dbReference type="Pfam" id="PF16185">
    <property type="entry name" value="MTABC_N"/>
    <property type="match status" value="1"/>
</dbReference>
<keyword evidence="14" id="KW-0964">Secreted</keyword>
<dbReference type="InterPro" id="IPR011527">
    <property type="entry name" value="ABC1_TM_dom"/>
</dbReference>
<evidence type="ECO:0000256" key="17">
    <source>
        <dbReference type="ARBA" id="ARBA00022753"/>
    </source>
</evidence>
<evidence type="ECO:0000256" key="13">
    <source>
        <dbReference type="ARBA" id="ARBA00022475"/>
    </source>
</evidence>
<name>A0A9Q0YLW2_HOLLE</name>
<evidence type="ECO:0000256" key="6">
    <source>
        <dbReference type="ARBA" id="ARBA00004477"/>
    </source>
</evidence>
<keyword evidence="12" id="KW-0813">Transport</keyword>
<evidence type="ECO:0000256" key="21">
    <source>
        <dbReference type="ARBA" id="ARBA00022967"/>
    </source>
</evidence>
<dbReference type="GO" id="GO:0020037">
    <property type="term" value="F:heme binding"/>
    <property type="evidence" value="ECO:0007669"/>
    <property type="project" value="TreeGrafter"/>
</dbReference>
<dbReference type="Proteomes" id="UP001152320">
    <property type="component" value="Chromosome 18"/>
</dbReference>
<feature type="transmembrane region" description="Helical" evidence="42">
    <location>
        <begin position="417"/>
        <end position="437"/>
    </location>
</feature>
<keyword evidence="23" id="KW-0333">Golgi apparatus</keyword>
<dbReference type="Gene3D" id="3.40.50.300">
    <property type="entry name" value="P-loop containing nucleotide triphosphate hydrolases"/>
    <property type="match status" value="1"/>
</dbReference>
<feature type="transmembrane region" description="Helical" evidence="42">
    <location>
        <begin position="40"/>
        <end position="60"/>
    </location>
</feature>
<keyword evidence="15 42" id="KW-0812">Transmembrane</keyword>
<dbReference type="GO" id="GO:0005789">
    <property type="term" value="C:endoplasmic reticulum membrane"/>
    <property type="evidence" value="ECO:0007669"/>
    <property type="project" value="UniProtKB-SubCell"/>
</dbReference>
<dbReference type="Pfam" id="PF00664">
    <property type="entry name" value="ABC_membrane"/>
    <property type="match status" value="1"/>
</dbReference>
<feature type="transmembrane region" description="Helical" evidence="42">
    <location>
        <begin position="81"/>
        <end position="102"/>
    </location>
</feature>
<comment type="catalytic activity">
    <reaction evidence="38">
        <text>uroporphyrin III(in) + ATP + H2O = uroporphyrin III(out) + ADP + phosphate + H(+)</text>
        <dbReference type="Rhea" id="RHEA:66776"/>
        <dbReference type="ChEBI" id="CHEBI:15377"/>
        <dbReference type="ChEBI" id="CHEBI:15378"/>
        <dbReference type="ChEBI" id="CHEBI:30616"/>
        <dbReference type="ChEBI" id="CHEBI:43474"/>
        <dbReference type="ChEBI" id="CHEBI:167479"/>
        <dbReference type="ChEBI" id="CHEBI:456216"/>
    </reaction>
    <physiologicalReaction direction="left-to-right" evidence="38">
        <dbReference type="Rhea" id="RHEA:66777"/>
    </physiologicalReaction>
</comment>
<evidence type="ECO:0000313" key="45">
    <source>
        <dbReference type="EMBL" id="KAJ8024925.1"/>
    </source>
</evidence>
<evidence type="ECO:0000256" key="15">
    <source>
        <dbReference type="ARBA" id="ARBA00022692"/>
    </source>
</evidence>
<feature type="domain" description="ABC transmembrane type-1" evidence="44">
    <location>
        <begin position="269"/>
        <end position="561"/>
    </location>
</feature>
<evidence type="ECO:0000256" key="10">
    <source>
        <dbReference type="ARBA" id="ARBA00004656"/>
    </source>
</evidence>
<keyword evidence="18" id="KW-1000">Mitochondrion outer membrane</keyword>
<evidence type="ECO:0000256" key="38">
    <source>
        <dbReference type="ARBA" id="ARBA00048510"/>
    </source>
</evidence>
<dbReference type="InterPro" id="IPR027417">
    <property type="entry name" value="P-loop_NTPase"/>
</dbReference>
<evidence type="ECO:0000256" key="3">
    <source>
        <dbReference type="ARBA" id="ARBA00004337"/>
    </source>
</evidence>
<dbReference type="InterPro" id="IPR003439">
    <property type="entry name" value="ABC_transporter-like_ATP-bd"/>
</dbReference>
<keyword evidence="16" id="KW-0547">Nucleotide-binding</keyword>
<evidence type="ECO:0000256" key="32">
    <source>
        <dbReference type="ARBA" id="ARBA00031413"/>
    </source>
</evidence>
<dbReference type="OrthoDB" id="6500128at2759"/>
<proteinExistence type="inferred from homology"/>
<feature type="transmembrane region" description="Helical" evidence="42">
    <location>
        <begin position="508"/>
        <end position="525"/>
    </location>
</feature>
<dbReference type="AlphaFoldDB" id="A0A9Q0YLW2"/>
<dbReference type="PROSITE" id="PS50929">
    <property type="entry name" value="ABC_TM1F"/>
    <property type="match status" value="1"/>
</dbReference>
<dbReference type="GO" id="GO:0015439">
    <property type="term" value="F:ABC-type heme transporter activity"/>
    <property type="evidence" value="ECO:0007669"/>
    <property type="project" value="UniProtKB-EC"/>
</dbReference>
<dbReference type="SUPFAM" id="SSF52540">
    <property type="entry name" value="P-loop containing nucleoside triphosphate hydrolases"/>
    <property type="match status" value="1"/>
</dbReference>
<evidence type="ECO:0000256" key="1">
    <source>
        <dbReference type="ARBA" id="ARBA00004146"/>
    </source>
</evidence>
<feature type="region of interest" description="Disordered" evidence="41">
    <location>
        <begin position="836"/>
        <end position="857"/>
    </location>
</feature>
<keyword evidence="25 42" id="KW-0472">Membrane</keyword>
<evidence type="ECO:0000256" key="9">
    <source>
        <dbReference type="ARBA" id="ARBA00004653"/>
    </source>
</evidence>
<evidence type="ECO:0000256" key="16">
    <source>
        <dbReference type="ARBA" id="ARBA00022741"/>
    </source>
</evidence>
<comment type="catalytic activity">
    <reaction evidence="33">
        <text>heme b(in) + ATP + H2O = heme b(out) + ADP + phosphate + H(+)</text>
        <dbReference type="Rhea" id="RHEA:19261"/>
        <dbReference type="ChEBI" id="CHEBI:15377"/>
        <dbReference type="ChEBI" id="CHEBI:15378"/>
        <dbReference type="ChEBI" id="CHEBI:30616"/>
        <dbReference type="ChEBI" id="CHEBI:43474"/>
        <dbReference type="ChEBI" id="CHEBI:60344"/>
        <dbReference type="ChEBI" id="CHEBI:456216"/>
        <dbReference type="EC" id="7.6.2.5"/>
    </reaction>
    <physiologicalReaction direction="left-to-right" evidence="33">
        <dbReference type="Rhea" id="RHEA:19262"/>
    </physiologicalReaction>
</comment>
<dbReference type="GO" id="GO:0005576">
    <property type="term" value="C:extracellular region"/>
    <property type="evidence" value="ECO:0007669"/>
    <property type="project" value="UniProtKB-SubCell"/>
</dbReference>
<dbReference type="SUPFAM" id="SSF90123">
    <property type="entry name" value="ABC transporter transmembrane region"/>
    <property type="match status" value="1"/>
</dbReference>
<keyword evidence="24" id="KW-0496">Mitochondrion</keyword>
<dbReference type="InterPro" id="IPR003593">
    <property type="entry name" value="AAA+_ATPase"/>
</dbReference>
<keyword evidence="21" id="KW-1278">Translocase</keyword>
<dbReference type="GO" id="GO:0005886">
    <property type="term" value="C:plasma membrane"/>
    <property type="evidence" value="ECO:0007669"/>
    <property type="project" value="UniProtKB-SubCell"/>
</dbReference>
<gene>
    <name evidence="45" type="ORF">HOLleu_34985</name>
</gene>
<evidence type="ECO:0000256" key="12">
    <source>
        <dbReference type="ARBA" id="ARBA00022448"/>
    </source>
</evidence>
<evidence type="ECO:0000256" key="25">
    <source>
        <dbReference type="ARBA" id="ARBA00023136"/>
    </source>
</evidence>
<reference evidence="45" key="1">
    <citation type="submission" date="2021-10" db="EMBL/GenBank/DDBJ databases">
        <title>Tropical sea cucumber genome reveals ecological adaptation and Cuvierian tubules defense mechanism.</title>
        <authorList>
            <person name="Chen T."/>
        </authorList>
    </citation>
    <scope>NUCLEOTIDE SEQUENCE</scope>
    <source>
        <strain evidence="45">Nanhai2018</strain>
        <tissue evidence="45">Muscle</tissue>
    </source>
</reference>
<dbReference type="GO" id="GO:0005765">
    <property type="term" value="C:lysosomal membrane"/>
    <property type="evidence" value="ECO:0007669"/>
    <property type="project" value="UniProtKB-SubCell"/>
</dbReference>
<dbReference type="SMART" id="SM00382">
    <property type="entry name" value="AAA"/>
    <property type="match status" value="1"/>
</dbReference>
<keyword evidence="17" id="KW-0967">Endosome</keyword>
<dbReference type="Pfam" id="PF00005">
    <property type="entry name" value="ABC_tran"/>
    <property type="match status" value="1"/>
</dbReference>
<evidence type="ECO:0000256" key="5">
    <source>
        <dbReference type="ARBA" id="ARBA00004414"/>
    </source>
</evidence>
<evidence type="ECO:0000256" key="33">
    <source>
        <dbReference type="ARBA" id="ARBA00047649"/>
    </source>
</evidence>
<accession>A0A9Q0YLW2</accession>
<evidence type="ECO:0000256" key="30">
    <source>
        <dbReference type="ARBA" id="ARBA00024385"/>
    </source>
</evidence>
<dbReference type="FunFam" id="1.20.1560.10:FF:000022">
    <property type="entry name" value="ATP-binding cassette sub-family B member 6, mitochondrial"/>
    <property type="match status" value="1"/>
</dbReference>
<evidence type="ECO:0000256" key="28">
    <source>
        <dbReference type="ARBA" id="ARBA00024320"/>
    </source>
</evidence>
<keyword evidence="46" id="KW-1185">Reference proteome</keyword>
<evidence type="ECO:0000256" key="35">
    <source>
        <dbReference type="ARBA" id="ARBA00047789"/>
    </source>
</evidence>
<dbReference type="GO" id="GO:0005741">
    <property type="term" value="C:mitochondrial outer membrane"/>
    <property type="evidence" value="ECO:0007669"/>
    <property type="project" value="UniProtKB-SubCell"/>
</dbReference>
<evidence type="ECO:0000256" key="36">
    <source>
        <dbReference type="ARBA" id="ARBA00048309"/>
    </source>
</evidence>
<feature type="compositionally biased region" description="Low complexity" evidence="41">
    <location>
        <begin position="838"/>
        <end position="851"/>
    </location>
</feature>
<dbReference type="GO" id="GO:0016887">
    <property type="term" value="F:ATP hydrolysis activity"/>
    <property type="evidence" value="ECO:0007669"/>
    <property type="project" value="InterPro"/>
</dbReference>
<evidence type="ECO:0000256" key="23">
    <source>
        <dbReference type="ARBA" id="ARBA00023034"/>
    </source>
</evidence>
<keyword evidence="13" id="KW-1003">Cell membrane</keyword>
<dbReference type="InterPro" id="IPR036640">
    <property type="entry name" value="ABC1_TM_sf"/>
</dbReference>
<dbReference type="FunFam" id="3.40.50.300:FF:000186">
    <property type="entry name" value="ATP-binding cassette sub-family B member 7, mitochondrial"/>
    <property type="match status" value="1"/>
</dbReference>
<feature type="transmembrane region" description="Helical" evidence="42">
    <location>
        <begin position="142"/>
        <end position="164"/>
    </location>
</feature>
<evidence type="ECO:0000259" key="44">
    <source>
        <dbReference type="PROSITE" id="PS50929"/>
    </source>
</evidence>
<evidence type="ECO:0000256" key="14">
    <source>
        <dbReference type="ARBA" id="ARBA00022525"/>
    </source>
</evidence>
<sequence>MWESLNIFRSSRGSSFCSSNHTFSEVWTENGLSRCFVDTISSSLLFLLMIVGAFEVLAYWKRAVKWQKEHRPKPHWFRFQIFLHLCMVSIYIARIATLGVLGHEALPGYVELSTCFYLASYLVACLVVFVERTRTLATRARRGHGIVLLLFWTIAAVSEILALVSISSDQWWFDLSDTVHKVEFGLWVGRLVCTLLLFLFGLRAPGLPHRGYALLINAERRQLEEEDEKADENDQSGQPSTWASAWKKLKMVWPYVWPKGYCLMQLRVLFCVFLLIAGRVINVFVPFLNKLIIDSLTGTKTHQVEFPWQYILLNVFCKVFQGGGFGGLGLLSNLRSLMWIRVQQFTTKGIMVKLFAHLHGLSLQWHLNRKTGEVLRIMDRGTTSINSLLSYVVFNILPTIADIVIAIIYFITAFNAWFGVIIFFAMTLYLVCTIVITEWRTKFRREMNLKDNKMKQKAVDSLLNFETVKYYSNEDFEVERYDEAIKDYQVSEWKSVASLSLLNSSQNFVVNAGLLVGCLLCAYFVEEGKLTVGDYVLFTSYIMQLYTPLNFFGTYYRMIQQAFIDMENMIDLMEEKADVVDDENSQKLCMSRGLVEFDRVSFFYNESKPILSNVSFRVEPGQTLALVGPSGAGKSTIIRLMFRFYDVQSGSIRIDGQDISEVTQTSLRKAIGVVPQDTVLFNNKIMYNVRYGKIESTDDEVYNAADAADIHARIQTFPEGYDTVVGERGLKLSGGEKQRVAIARTILKAPAIVLLDEATSALDTKTERNIQASLALVCQNRTTIVVAHRLSTIIHADQILVLQGGVIVERGRHEELLDIGEDGVYYGMWMQQLKAQEEASSGEEGTSSSESYTEKMD</sequence>
<evidence type="ECO:0000259" key="43">
    <source>
        <dbReference type="PROSITE" id="PS50893"/>
    </source>
</evidence>
<evidence type="ECO:0000256" key="31">
    <source>
        <dbReference type="ARBA" id="ARBA00024439"/>
    </source>
</evidence>
<dbReference type="GO" id="GO:0032585">
    <property type="term" value="C:multivesicular body membrane"/>
    <property type="evidence" value="ECO:0007669"/>
    <property type="project" value="UniProtKB-SubCell"/>
</dbReference>
<dbReference type="GO" id="GO:0005524">
    <property type="term" value="F:ATP binding"/>
    <property type="evidence" value="ECO:0007669"/>
    <property type="project" value="UniProtKB-KW"/>
</dbReference>
<comment type="catalytic activity">
    <reaction evidence="36">
        <text>protoporphyrin IX(in) + ATP + H2O = protoporphyrin IX(out) + ADP + phosphate + H(+)</text>
        <dbReference type="Rhea" id="RHEA:61336"/>
        <dbReference type="ChEBI" id="CHEBI:15377"/>
        <dbReference type="ChEBI" id="CHEBI:15378"/>
        <dbReference type="ChEBI" id="CHEBI:30616"/>
        <dbReference type="ChEBI" id="CHEBI:43474"/>
        <dbReference type="ChEBI" id="CHEBI:57306"/>
        <dbReference type="ChEBI" id="CHEBI:456216"/>
    </reaction>
    <physiologicalReaction direction="left-to-right" evidence="36">
        <dbReference type="Rhea" id="RHEA:61337"/>
    </physiologicalReaction>
</comment>
<feature type="transmembrane region" description="Helical" evidence="42">
    <location>
        <begin position="308"/>
        <end position="331"/>
    </location>
</feature>
<feature type="transmembrane region" description="Helical" evidence="42">
    <location>
        <begin position="184"/>
        <end position="202"/>
    </location>
</feature>
<comment type="subcellular location">
    <subcellularLocation>
        <location evidence="8">Cell membrane</location>
        <topology evidence="8">Multi-pass membrane protein</topology>
    </subcellularLocation>
    <subcellularLocation>
        <location evidence="1">Early endosome membrane</location>
    </subcellularLocation>
    <subcellularLocation>
        <location evidence="6">Endoplasmic reticulum membrane</location>
        <topology evidence="6">Multi-pass membrane protein</topology>
    </subcellularLocation>
    <subcellularLocation>
        <location evidence="3">Endosome membrane</location>
        <topology evidence="3">Multi-pass membrane protein</topology>
    </subcellularLocation>
    <subcellularLocation>
        <location evidence="2">Endosome</location>
        <location evidence="2">Multivesicular body membrane</location>
    </subcellularLocation>
    <subcellularLocation>
        <location evidence="9">Golgi apparatus membrane</location>
        <topology evidence="9">Multi-pass membrane protein</topology>
    </subcellularLocation>
    <subcellularLocation>
        <location evidence="5">Late endosome membrane</location>
    </subcellularLocation>
    <subcellularLocation>
        <location evidence="10">Lysosome membrane</location>
    </subcellularLocation>
    <subcellularLocation>
        <location evidence="28">Melanosome membrane</location>
    </subcellularLocation>
    <subcellularLocation>
        <location evidence="4">Mitochondrion outer membrane</location>
        <topology evidence="4">Multi-pass membrane protein</topology>
    </subcellularLocation>
    <subcellularLocation>
        <location evidence="7">Secreted</location>
        <location evidence="7">Extracellular exosome</location>
    </subcellularLocation>
</comment>
<dbReference type="PANTHER" id="PTHR24221">
    <property type="entry name" value="ATP-BINDING CASSETTE SUB-FAMILY B"/>
    <property type="match status" value="1"/>
</dbReference>
<evidence type="ECO:0000256" key="2">
    <source>
        <dbReference type="ARBA" id="ARBA00004333"/>
    </source>
</evidence>
<dbReference type="GO" id="GO:0000139">
    <property type="term" value="C:Golgi membrane"/>
    <property type="evidence" value="ECO:0007669"/>
    <property type="project" value="UniProtKB-SubCell"/>
</dbReference>
<keyword evidence="20 45" id="KW-0067">ATP-binding</keyword>
<dbReference type="PANTHER" id="PTHR24221:SF654">
    <property type="entry name" value="ATP-BINDING CASSETTE SUB-FAMILY B MEMBER 6"/>
    <property type="match status" value="1"/>
</dbReference>
<evidence type="ECO:0000256" key="7">
    <source>
        <dbReference type="ARBA" id="ARBA00004550"/>
    </source>
</evidence>
<dbReference type="CDD" id="cd18581">
    <property type="entry name" value="ABC_6TM_ABCB6"/>
    <property type="match status" value="1"/>
</dbReference>
<dbReference type="InterPro" id="IPR039421">
    <property type="entry name" value="Type_1_exporter"/>
</dbReference>
<evidence type="ECO:0000256" key="20">
    <source>
        <dbReference type="ARBA" id="ARBA00022840"/>
    </source>
</evidence>
<evidence type="ECO:0000256" key="39">
    <source>
        <dbReference type="ARBA" id="ARBA00048636"/>
    </source>
</evidence>
<evidence type="ECO:0000256" key="26">
    <source>
        <dbReference type="ARBA" id="ARBA00023157"/>
    </source>
</evidence>
<comment type="catalytic activity">
    <reaction evidence="35">
        <text>uroporphyrin I(in) + ATP + H2O = uroporphyrin I(out) + ADP + phosphate + H(+)</text>
        <dbReference type="Rhea" id="RHEA:66772"/>
        <dbReference type="ChEBI" id="CHEBI:15377"/>
        <dbReference type="ChEBI" id="CHEBI:15378"/>
        <dbReference type="ChEBI" id="CHEBI:30616"/>
        <dbReference type="ChEBI" id="CHEBI:43474"/>
        <dbReference type="ChEBI" id="CHEBI:167480"/>
        <dbReference type="ChEBI" id="CHEBI:456216"/>
    </reaction>
    <physiologicalReaction direction="left-to-right" evidence="35">
        <dbReference type="Rhea" id="RHEA:66773"/>
    </physiologicalReaction>
</comment>
<dbReference type="GO" id="GO:0031901">
    <property type="term" value="C:early endosome membrane"/>
    <property type="evidence" value="ECO:0007669"/>
    <property type="project" value="UniProtKB-SubCell"/>
</dbReference>
<keyword evidence="19" id="KW-0256">Endoplasmic reticulum</keyword>
<feature type="domain" description="ABC transporter" evidence="43">
    <location>
        <begin position="595"/>
        <end position="829"/>
    </location>
</feature>
<evidence type="ECO:0000256" key="34">
    <source>
        <dbReference type="ARBA" id="ARBA00047753"/>
    </source>
</evidence>
<keyword evidence="26" id="KW-1015">Disulfide bond</keyword>
<evidence type="ECO:0000256" key="41">
    <source>
        <dbReference type="SAM" id="MobiDB-lite"/>
    </source>
</evidence>
<dbReference type="InterPro" id="IPR017871">
    <property type="entry name" value="ABC_transporter-like_CS"/>
</dbReference>
<dbReference type="PROSITE" id="PS00211">
    <property type="entry name" value="ABC_TRANSPORTER_1"/>
    <property type="match status" value="1"/>
</dbReference>
<dbReference type="CDD" id="cd03253">
    <property type="entry name" value="ABCC_ATM1_transporter"/>
    <property type="match status" value="1"/>
</dbReference>
<feature type="transmembrane region" description="Helical" evidence="42">
    <location>
        <begin position="108"/>
        <end position="130"/>
    </location>
</feature>
<comment type="catalytic activity">
    <reaction evidence="39">
        <text>coproporphyrin III(in) + ATP + H2O = coproporphyrin III(out) + ADP + phosphate + H(+)</text>
        <dbReference type="Rhea" id="RHEA:66664"/>
        <dbReference type="ChEBI" id="CHEBI:15377"/>
        <dbReference type="ChEBI" id="CHEBI:15378"/>
        <dbReference type="ChEBI" id="CHEBI:30616"/>
        <dbReference type="ChEBI" id="CHEBI:43474"/>
        <dbReference type="ChEBI" id="CHEBI:131725"/>
        <dbReference type="ChEBI" id="CHEBI:456216"/>
    </reaction>
    <physiologicalReaction direction="left-to-right" evidence="39">
        <dbReference type="Rhea" id="RHEA:66665"/>
    </physiologicalReaction>
</comment>
<comment type="caution">
    <text evidence="45">The sequence shown here is derived from an EMBL/GenBank/DDBJ whole genome shotgun (WGS) entry which is preliminary data.</text>
</comment>
<evidence type="ECO:0000256" key="37">
    <source>
        <dbReference type="ARBA" id="ARBA00048455"/>
    </source>
</evidence>
<feature type="transmembrane region" description="Helical" evidence="42">
    <location>
        <begin position="388"/>
        <end position="411"/>
    </location>
</feature>
<evidence type="ECO:0000256" key="24">
    <source>
        <dbReference type="ARBA" id="ARBA00023128"/>
    </source>
</evidence>
<evidence type="ECO:0000256" key="8">
    <source>
        <dbReference type="ARBA" id="ARBA00004651"/>
    </source>
</evidence>
<evidence type="ECO:0000256" key="4">
    <source>
        <dbReference type="ARBA" id="ARBA00004374"/>
    </source>
</evidence>
<comment type="catalytic activity">
    <reaction evidence="34">
        <text>coproporphyrinogen III(in) + ATP + H2O = coproporphyrinogen III(out) + ADP + phosphate + H(+)</text>
        <dbReference type="Rhea" id="RHEA:66680"/>
        <dbReference type="ChEBI" id="CHEBI:15377"/>
        <dbReference type="ChEBI" id="CHEBI:15378"/>
        <dbReference type="ChEBI" id="CHEBI:30616"/>
        <dbReference type="ChEBI" id="CHEBI:43474"/>
        <dbReference type="ChEBI" id="CHEBI:57309"/>
        <dbReference type="ChEBI" id="CHEBI:456216"/>
    </reaction>
    <physiologicalReaction direction="left-to-right" evidence="34">
        <dbReference type="Rhea" id="RHEA:66681"/>
    </physiologicalReaction>
</comment>
<evidence type="ECO:0000256" key="29">
    <source>
        <dbReference type="ARBA" id="ARBA00024363"/>
    </source>
</evidence>
<comment type="similarity">
    <text evidence="29">Belongs to the ABC transporter superfamily. ABCB family. Heavy Metal importer (TC 3.A.1.210) subfamily.</text>
</comment>
<evidence type="ECO:0000256" key="27">
    <source>
        <dbReference type="ARBA" id="ARBA00023228"/>
    </source>
</evidence>
<comment type="subunit">
    <text evidence="11">Homodimer.</text>
</comment>
<evidence type="ECO:0000256" key="18">
    <source>
        <dbReference type="ARBA" id="ARBA00022787"/>
    </source>
</evidence>
<evidence type="ECO:0000256" key="19">
    <source>
        <dbReference type="ARBA" id="ARBA00022824"/>
    </source>
</evidence>
<feature type="transmembrane region" description="Helical" evidence="42">
    <location>
        <begin position="537"/>
        <end position="556"/>
    </location>
</feature>
<dbReference type="InterPro" id="IPR032410">
    <property type="entry name" value="ABCB6_N"/>
</dbReference>
<dbReference type="PROSITE" id="PS50893">
    <property type="entry name" value="ABC_TRANSPORTER_2"/>
    <property type="match status" value="1"/>
</dbReference>
<comment type="catalytic activity">
    <reaction evidence="37">
        <text>pheophorbide a(in) + ATP + H2O = pheophorbide a(out) + ADP + phosphate + H(+)</text>
        <dbReference type="Rhea" id="RHEA:61360"/>
        <dbReference type="ChEBI" id="CHEBI:15377"/>
        <dbReference type="ChEBI" id="CHEBI:15378"/>
        <dbReference type="ChEBI" id="CHEBI:30616"/>
        <dbReference type="ChEBI" id="CHEBI:43474"/>
        <dbReference type="ChEBI" id="CHEBI:58687"/>
        <dbReference type="ChEBI" id="CHEBI:456216"/>
    </reaction>
    <physiologicalReaction direction="left-to-right" evidence="37">
        <dbReference type="Rhea" id="RHEA:61361"/>
    </physiologicalReaction>
</comment>